<organism evidence="1 2">
    <name type="scientific">Stieleria marina</name>
    <dbReference type="NCBI Taxonomy" id="1930275"/>
    <lineage>
        <taxon>Bacteria</taxon>
        <taxon>Pseudomonadati</taxon>
        <taxon>Planctomycetota</taxon>
        <taxon>Planctomycetia</taxon>
        <taxon>Pirellulales</taxon>
        <taxon>Pirellulaceae</taxon>
        <taxon>Stieleria</taxon>
    </lineage>
</organism>
<evidence type="ECO:0000313" key="2">
    <source>
        <dbReference type="Proteomes" id="UP000319817"/>
    </source>
</evidence>
<protein>
    <recommendedName>
        <fullName evidence="3">SMI1 / KNR4 family protein</fullName>
    </recommendedName>
</protein>
<evidence type="ECO:0000313" key="1">
    <source>
        <dbReference type="EMBL" id="QDT10609.1"/>
    </source>
</evidence>
<reference evidence="1 2" key="1">
    <citation type="submission" date="2019-02" db="EMBL/GenBank/DDBJ databases">
        <title>Deep-cultivation of Planctomycetes and their phenomic and genomic characterization uncovers novel biology.</title>
        <authorList>
            <person name="Wiegand S."/>
            <person name="Jogler M."/>
            <person name="Boedeker C."/>
            <person name="Pinto D."/>
            <person name="Vollmers J."/>
            <person name="Rivas-Marin E."/>
            <person name="Kohn T."/>
            <person name="Peeters S.H."/>
            <person name="Heuer A."/>
            <person name="Rast P."/>
            <person name="Oberbeckmann S."/>
            <person name="Bunk B."/>
            <person name="Jeske O."/>
            <person name="Meyerdierks A."/>
            <person name="Storesund J.E."/>
            <person name="Kallscheuer N."/>
            <person name="Luecker S."/>
            <person name="Lage O.M."/>
            <person name="Pohl T."/>
            <person name="Merkel B.J."/>
            <person name="Hornburger P."/>
            <person name="Mueller R.-W."/>
            <person name="Bruemmer F."/>
            <person name="Labrenz M."/>
            <person name="Spormann A.M."/>
            <person name="Op den Camp H."/>
            <person name="Overmann J."/>
            <person name="Amann R."/>
            <person name="Jetten M.S.M."/>
            <person name="Mascher T."/>
            <person name="Medema M.H."/>
            <person name="Devos D.P."/>
            <person name="Kaster A.-K."/>
            <person name="Ovreas L."/>
            <person name="Rohde M."/>
            <person name="Galperin M.Y."/>
            <person name="Jogler C."/>
        </authorList>
    </citation>
    <scope>NUCLEOTIDE SEQUENCE [LARGE SCALE GENOMIC DNA]</scope>
    <source>
        <strain evidence="1 2">K23_9</strain>
    </source>
</reference>
<dbReference type="AlphaFoldDB" id="A0A517NU03"/>
<gene>
    <name evidence="1" type="ORF">K239x_25660</name>
</gene>
<dbReference type="EMBL" id="CP036526">
    <property type="protein sequence ID" value="QDT10609.1"/>
    <property type="molecule type" value="Genomic_DNA"/>
</dbReference>
<name>A0A517NU03_9BACT</name>
<dbReference type="InterPro" id="IPR037883">
    <property type="entry name" value="Knr4/Smi1-like_sf"/>
</dbReference>
<evidence type="ECO:0008006" key="3">
    <source>
        <dbReference type="Google" id="ProtNLM"/>
    </source>
</evidence>
<dbReference type="SUPFAM" id="SSF160631">
    <property type="entry name" value="SMI1/KNR4-like"/>
    <property type="match status" value="1"/>
</dbReference>
<sequence>MGDDAALIRRFVDCFLRLDDSSYTADAPPPATLSLGQDPDDWNTIRWAPAAIESPPESLGDLPSNESLPALYRQLVLSFRWLSVDLHIVRLLGNPPGDGLEPLANQMTSDPVIQNTLGPKGYVRFALAPDCYDPICFDLNRVANDDCPIVRLSHEPILMRDKIGDVSTVFNTFRDLVYAVLALEHQT</sequence>
<dbReference type="OrthoDB" id="278133at2"/>
<accession>A0A517NU03</accession>
<dbReference type="RefSeq" id="WP_145418291.1">
    <property type="nucleotide sequence ID" value="NZ_CP036526.1"/>
</dbReference>
<dbReference type="Proteomes" id="UP000319817">
    <property type="component" value="Chromosome"/>
</dbReference>
<keyword evidence="2" id="KW-1185">Reference proteome</keyword>
<proteinExistence type="predicted"/>